<accession>A0A4P6YUC8</accession>
<keyword evidence="1" id="KW-1133">Transmembrane helix</keyword>
<dbReference type="Proteomes" id="UP000292886">
    <property type="component" value="Chromosome"/>
</dbReference>
<keyword evidence="3" id="KW-1185">Reference proteome</keyword>
<keyword evidence="1" id="KW-0812">Transmembrane</keyword>
<dbReference type="AlphaFoldDB" id="A0A4P6YUC8"/>
<dbReference type="KEGG" id="wei:EQG49_07885"/>
<evidence type="ECO:0000256" key="1">
    <source>
        <dbReference type="SAM" id="Phobius"/>
    </source>
</evidence>
<dbReference type="EMBL" id="CP037940">
    <property type="protein sequence ID" value="QBO36389.1"/>
    <property type="molecule type" value="Genomic_DNA"/>
</dbReference>
<evidence type="ECO:0000313" key="3">
    <source>
        <dbReference type="Proteomes" id="UP000292886"/>
    </source>
</evidence>
<gene>
    <name evidence="2" type="ORF">EQG49_07885</name>
</gene>
<reference evidence="3" key="1">
    <citation type="submission" date="2019-03" db="EMBL/GenBank/DDBJ databases">
        <title>Weissella sp. 26KH-42 Genome sequencing.</title>
        <authorList>
            <person name="Heo J."/>
            <person name="Kim S.-J."/>
            <person name="Kim J.-S."/>
            <person name="Hong S.-B."/>
            <person name="Kwon S.-W."/>
        </authorList>
    </citation>
    <scope>NUCLEOTIDE SEQUENCE [LARGE SCALE GENOMIC DNA]</scope>
    <source>
        <strain evidence="3">26KH-42</strain>
    </source>
</reference>
<name>A0A4P6YUC8_9LACO</name>
<feature type="transmembrane region" description="Helical" evidence="1">
    <location>
        <begin position="47"/>
        <end position="68"/>
    </location>
</feature>
<dbReference type="RefSeq" id="WP_133363466.1">
    <property type="nucleotide sequence ID" value="NZ_CP037940.1"/>
</dbReference>
<protein>
    <submittedName>
        <fullName evidence="2">Uncharacterized protein</fullName>
    </submittedName>
</protein>
<organism evidence="2 3">
    <name type="scientific">Periweissella cryptocerci</name>
    <dbReference type="NCBI Taxonomy" id="2506420"/>
    <lineage>
        <taxon>Bacteria</taxon>
        <taxon>Bacillati</taxon>
        <taxon>Bacillota</taxon>
        <taxon>Bacilli</taxon>
        <taxon>Lactobacillales</taxon>
        <taxon>Lactobacillaceae</taxon>
        <taxon>Periweissella</taxon>
    </lineage>
</organism>
<keyword evidence="1" id="KW-0472">Membrane</keyword>
<proteinExistence type="predicted"/>
<dbReference type="OrthoDB" id="1909107at2"/>
<sequence>MSKRLFCLATLLVFISATLSGIAGILNPNELGMVNVEDLQNGPFTDFLILSVILTVVGIINAIVLIMVRVKPGHLAQAGIGVGAIQVALVIVQVYIFAGITLFDIMYLLLGTWQMLYGIKALHTQRLRAWWTKAVE</sequence>
<evidence type="ECO:0000313" key="2">
    <source>
        <dbReference type="EMBL" id="QBO36389.1"/>
    </source>
</evidence>